<dbReference type="AlphaFoldDB" id="A0A0L6V4S7"/>
<keyword evidence="1" id="KW-0472">Membrane</keyword>
<gene>
    <name evidence="2" type="ORF">VP01_2599g3</name>
</gene>
<organism evidence="2 3">
    <name type="scientific">Puccinia sorghi</name>
    <dbReference type="NCBI Taxonomy" id="27349"/>
    <lineage>
        <taxon>Eukaryota</taxon>
        <taxon>Fungi</taxon>
        <taxon>Dikarya</taxon>
        <taxon>Basidiomycota</taxon>
        <taxon>Pucciniomycotina</taxon>
        <taxon>Pucciniomycetes</taxon>
        <taxon>Pucciniales</taxon>
        <taxon>Pucciniaceae</taxon>
        <taxon>Puccinia</taxon>
    </lineage>
</organism>
<keyword evidence="3" id="KW-1185">Reference proteome</keyword>
<reference evidence="2 3" key="1">
    <citation type="submission" date="2015-08" db="EMBL/GenBank/DDBJ databases">
        <title>Next Generation Sequencing and Analysis of the Genome of Puccinia sorghi L Schw, the Causal Agent of Maize Common Rust.</title>
        <authorList>
            <person name="Rochi L."/>
            <person name="Burguener G."/>
            <person name="Darino M."/>
            <person name="Turjanski A."/>
            <person name="Kreff E."/>
            <person name="Dieguez M.J."/>
            <person name="Sacco F."/>
        </authorList>
    </citation>
    <scope>NUCLEOTIDE SEQUENCE [LARGE SCALE GENOMIC DNA]</scope>
    <source>
        <strain evidence="2 3">RO10H11247</strain>
    </source>
</reference>
<comment type="caution">
    <text evidence="2">The sequence shown here is derived from an EMBL/GenBank/DDBJ whole genome shotgun (WGS) entry which is preliminary data.</text>
</comment>
<dbReference type="Proteomes" id="UP000037035">
    <property type="component" value="Unassembled WGS sequence"/>
</dbReference>
<evidence type="ECO:0000313" key="2">
    <source>
        <dbReference type="EMBL" id="KNZ55734.1"/>
    </source>
</evidence>
<evidence type="ECO:0000313" key="3">
    <source>
        <dbReference type="Proteomes" id="UP000037035"/>
    </source>
</evidence>
<evidence type="ECO:0000256" key="1">
    <source>
        <dbReference type="SAM" id="Phobius"/>
    </source>
</evidence>
<sequence length="680" mass="77301">MMIYSLLQRLYPQNSRSFSQVFLPLKVSCSIGKMVSHCFRIVLVEEKSATLVSIVDLPINSLLLPGSIVEARYAELPVDLAVEAALALAQDILIMGKEQRGYINSFPWRDSSPLKRGFIISFPKRNPSQEKRSVTSFKKGVPPGKGGYRPLCPGGIPPGQRGCVNSLPGRDSSWAKRSLNSLPGGTPFSVGLVNNKTTLKSRYWLTIPRTLNWMRNLLRVQPRGEFLMLVNQNWLFSPSWNDTFPWYPFGGLILTYLKLNFFYFFALFNCFHLFILFLFLFCQIFQVLYILQYYNNRNTTPLELSVSAEIRINNSFKYLVTNTPKSCGKILHVHTMIIDAPVPHDKMRIKCTYRTINAPKNGSDMSQVTLRYTTFLIALILCLMGYLCEPLRILPSPEKIAPKSQSPAEYSTYQHLIIYTLQPIYKYNQNSSFSQCSCHNLKEAATYKTLHPSNRKNSKCNLDLHPLIIRNPFNSKSLYQNSEYNQVPVRITVLTKFVIAITVFVNAWKKSFSIESSKNPSTPWIRRHGHLQPKFNNHSTITYMLPGKPSFQHYTVSNTYSLVHCILQSSLIPSFMYIASIASFLCRSSTGMCNHDPMCVKAVHTQPNGCALLQFFPLPHQILISVKPLHIIVLQDFCVFYNITHIMQSKLFQLIEALGSSPGKVKVLPGSLSNWAINPS</sequence>
<feature type="transmembrane region" description="Helical" evidence="1">
    <location>
        <begin position="369"/>
        <end position="387"/>
    </location>
</feature>
<name>A0A0L6V4S7_9BASI</name>
<keyword evidence="1" id="KW-1133">Transmembrane helix</keyword>
<proteinExistence type="predicted"/>
<keyword evidence="1" id="KW-0812">Transmembrane</keyword>
<accession>A0A0L6V4S7</accession>
<dbReference type="EMBL" id="LAVV01007500">
    <property type="protein sequence ID" value="KNZ55734.1"/>
    <property type="molecule type" value="Genomic_DNA"/>
</dbReference>
<protein>
    <submittedName>
        <fullName evidence="2">Uncharacterized protein</fullName>
    </submittedName>
</protein>
<dbReference type="VEuPathDB" id="FungiDB:VP01_2599g3"/>